<dbReference type="InterPro" id="IPR000223">
    <property type="entry name" value="Pept_S26A_signal_pept_1"/>
</dbReference>
<keyword evidence="7" id="KW-0812">Transmembrane</keyword>
<proteinExistence type="inferred from homology"/>
<reference evidence="9 10" key="1">
    <citation type="submission" date="2019-08" db="EMBL/GenBank/DDBJ databases">
        <title>In-depth cultivation of the pig gut microbiome towards novel bacterial diversity and tailored functional studies.</title>
        <authorList>
            <person name="Wylensek D."/>
            <person name="Hitch T.C.A."/>
            <person name="Clavel T."/>
        </authorList>
    </citation>
    <scope>NUCLEOTIDE SEQUENCE [LARGE SCALE GENOMIC DNA]</scope>
    <source>
        <strain evidence="9 10">RF-744-FAT-4</strain>
    </source>
</reference>
<dbReference type="PANTHER" id="PTHR43390:SF1">
    <property type="entry name" value="CHLOROPLAST PROCESSING PEPTIDASE"/>
    <property type="match status" value="1"/>
</dbReference>
<dbReference type="InterPro" id="IPR036286">
    <property type="entry name" value="LexA/Signal_pep-like_sf"/>
</dbReference>
<dbReference type="GO" id="GO:0009003">
    <property type="term" value="F:signal peptidase activity"/>
    <property type="evidence" value="ECO:0007669"/>
    <property type="project" value="UniProtKB-EC"/>
</dbReference>
<comment type="caution">
    <text evidence="9">The sequence shown here is derived from an EMBL/GenBank/DDBJ whole genome shotgun (WGS) entry which is preliminary data.</text>
</comment>
<evidence type="ECO:0000313" key="10">
    <source>
        <dbReference type="Proteomes" id="UP000461754"/>
    </source>
</evidence>
<keyword evidence="5 7" id="KW-0378">Hydrolase</keyword>
<dbReference type="AlphaFoldDB" id="A0A7X2NH23"/>
<feature type="active site" evidence="6">
    <location>
        <position position="46"/>
    </location>
</feature>
<dbReference type="PRINTS" id="PR00727">
    <property type="entry name" value="LEADERPTASE"/>
</dbReference>
<gene>
    <name evidence="9" type="primary">lepB</name>
    <name evidence="9" type="ORF">FYJ52_07655</name>
</gene>
<comment type="similarity">
    <text evidence="3 7">Belongs to the peptidase S26 family.</text>
</comment>
<evidence type="ECO:0000259" key="8">
    <source>
        <dbReference type="Pfam" id="PF10502"/>
    </source>
</evidence>
<sequence>MSKQRKRDWGESASLKDWIISILIAVAIALVIKLFFFDFVVVQGPSMQPTLHQGQRLVINKIEYRVGEPDYGDIVVLRFSPGVDYVKRVIAKGGDTIEIKNMKVYRNGKLLRESYISQEPYGDYPKTTVPKGKYFVMGDNRANSSDSRFTSLGFVDSKDMIGHVVFRFWPFNEWGKIGQ</sequence>
<feature type="transmembrane region" description="Helical" evidence="7">
    <location>
        <begin position="20"/>
        <end position="42"/>
    </location>
</feature>
<keyword evidence="7" id="KW-1133">Transmembrane helix</keyword>
<dbReference type="PROSITE" id="PS00760">
    <property type="entry name" value="SPASE_I_2"/>
    <property type="match status" value="1"/>
</dbReference>
<dbReference type="InterPro" id="IPR019533">
    <property type="entry name" value="Peptidase_S26"/>
</dbReference>
<dbReference type="Pfam" id="PF10502">
    <property type="entry name" value="Peptidase_S26"/>
    <property type="match status" value="1"/>
</dbReference>
<name>A0A7X2NH23_9FIRM</name>
<organism evidence="9 10">
    <name type="scientific">Pseudoramibacter porci</name>
    <dbReference type="NCBI Taxonomy" id="2606631"/>
    <lineage>
        <taxon>Bacteria</taxon>
        <taxon>Bacillati</taxon>
        <taxon>Bacillota</taxon>
        <taxon>Clostridia</taxon>
        <taxon>Eubacteriales</taxon>
        <taxon>Eubacteriaceae</taxon>
        <taxon>Pseudoramibacter</taxon>
    </lineage>
</organism>
<comment type="subcellular location">
    <subcellularLocation>
        <location evidence="2">Cell membrane</location>
        <topology evidence="2">Single-pass type II membrane protein</topology>
    </subcellularLocation>
    <subcellularLocation>
        <location evidence="7">Membrane</location>
        <topology evidence="7">Single-pass type II membrane protein</topology>
    </subcellularLocation>
</comment>
<dbReference type="InterPro" id="IPR019757">
    <property type="entry name" value="Pept_S26A_signal_pept_1_Lys-AS"/>
</dbReference>
<dbReference type="GO" id="GO:0005886">
    <property type="term" value="C:plasma membrane"/>
    <property type="evidence" value="ECO:0007669"/>
    <property type="project" value="UniProtKB-SubCell"/>
</dbReference>
<dbReference type="PROSITE" id="PS00761">
    <property type="entry name" value="SPASE_I_3"/>
    <property type="match status" value="1"/>
</dbReference>
<dbReference type="InterPro" id="IPR019758">
    <property type="entry name" value="Pept_S26A_signal_pept_1_CS"/>
</dbReference>
<dbReference type="RefSeq" id="WP_154576644.1">
    <property type="nucleotide sequence ID" value="NZ_VUMO01000010.1"/>
</dbReference>
<protein>
    <recommendedName>
        <fullName evidence="4 7">Signal peptidase I</fullName>
        <ecNumber evidence="4 7">3.4.21.89</ecNumber>
    </recommendedName>
</protein>
<accession>A0A7X2NH23</accession>
<evidence type="ECO:0000256" key="7">
    <source>
        <dbReference type="RuleBase" id="RU362042"/>
    </source>
</evidence>
<keyword evidence="7" id="KW-0645">Protease</keyword>
<dbReference type="Gene3D" id="2.10.109.10">
    <property type="entry name" value="Umud Fragment, subunit A"/>
    <property type="match status" value="1"/>
</dbReference>
<dbReference type="EMBL" id="VUMO01000010">
    <property type="protein sequence ID" value="MSS20270.1"/>
    <property type="molecule type" value="Genomic_DNA"/>
</dbReference>
<dbReference type="CDD" id="cd06530">
    <property type="entry name" value="S26_SPase_I"/>
    <property type="match status" value="1"/>
</dbReference>
<dbReference type="SUPFAM" id="SSF51306">
    <property type="entry name" value="LexA/Signal peptidase"/>
    <property type="match status" value="1"/>
</dbReference>
<keyword evidence="10" id="KW-1185">Reference proteome</keyword>
<dbReference type="Proteomes" id="UP000461754">
    <property type="component" value="Unassembled WGS sequence"/>
</dbReference>
<dbReference type="GO" id="GO:0004252">
    <property type="term" value="F:serine-type endopeptidase activity"/>
    <property type="evidence" value="ECO:0007669"/>
    <property type="project" value="InterPro"/>
</dbReference>
<evidence type="ECO:0000256" key="6">
    <source>
        <dbReference type="PIRSR" id="PIRSR600223-1"/>
    </source>
</evidence>
<dbReference type="EC" id="3.4.21.89" evidence="4 7"/>
<comment type="catalytic activity">
    <reaction evidence="1 7">
        <text>Cleavage of hydrophobic, N-terminal signal or leader sequences from secreted and periplasmic proteins.</text>
        <dbReference type="EC" id="3.4.21.89"/>
    </reaction>
</comment>
<feature type="active site" evidence="6">
    <location>
        <position position="87"/>
    </location>
</feature>
<feature type="domain" description="Peptidase S26" evidence="8">
    <location>
        <begin position="16"/>
        <end position="169"/>
    </location>
</feature>
<evidence type="ECO:0000313" key="9">
    <source>
        <dbReference type="EMBL" id="MSS20270.1"/>
    </source>
</evidence>
<evidence type="ECO:0000256" key="4">
    <source>
        <dbReference type="ARBA" id="ARBA00013208"/>
    </source>
</evidence>
<evidence type="ECO:0000256" key="2">
    <source>
        <dbReference type="ARBA" id="ARBA00004401"/>
    </source>
</evidence>
<dbReference type="GO" id="GO:0006465">
    <property type="term" value="P:signal peptide processing"/>
    <property type="evidence" value="ECO:0007669"/>
    <property type="project" value="InterPro"/>
</dbReference>
<keyword evidence="7" id="KW-0472">Membrane</keyword>
<dbReference type="PANTHER" id="PTHR43390">
    <property type="entry name" value="SIGNAL PEPTIDASE I"/>
    <property type="match status" value="1"/>
</dbReference>
<dbReference type="NCBIfam" id="TIGR02227">
    <property type="entry name" value="sigpep_I_bact"/>
    <property type="match status" value="1"/>
</dbReference>
<evidence type="ECO:0000256" key="3">
    <source>
        <dbReference type="ARBA" id="ARBA00009370"/>
    </source>
</evidence>
<evidence type="ECO:0000256" key="1">
    <source>
        <dbReference type="ARBA" id="ARBA00000677"/>
    </source>
</evidence>
<evidence type="ECO:0000256" key="5">
    <source>
        <dbReference type="ARBA" id="ARBA00022801"/>
    </source>
</evidence>